<dbReference type="GO" id="GO:0005524">
    <property type="term" value="F:ATP binding"/>
    <property type="evidence" value="ECO:0007669"/>
    <property type="project" value="InterPro"/>
</dbReference>
<dbReference type="SMR" id="Q86787"/>
<dbReference type="OrthoDB" id="8955at10239"/>
<feature type="compositionally biased region" description="Acidic residues" evidence="1">
    <location>
        <begin position="17"/>
        <end position="45"/>
    </location>
</feature>
<evidence type="ECO:0000256" key="1">
    <source>
        <dbReference type="SAM" id="MobiDB-lite"/>
    </source>
</evidence>
<name>Q86787_FHV1</name>
<dbReference type="EMBL" id="MH027313">
    <property type="protein sequence ID" value="AVR53424.1"/>
    <property type="molecule type" value="mRNA"/>
</dbReference>
<keyword evidence="5" id="KW-1185">Reference proteome</keyword>
<dbReference type="SMART" id="SM00220">
    <property type="entry name" value="S_TKc"/>
    <property type="match status" value="1"/>
</dbReference>
<reference evidence="3 5" key="2">
    <citation type="journal article" date="2010" name="Virology">
        <title>Complete genomic sequence and an infectious BAC clone of feline herpesvirus-1 (FHV-1).</title>
        <authorList>
            <person name="Tai S.H."/>
            <person name="Niikura M."/>
            <person name="Cheng H.H."/>
            <person name="Kruger J.M."/>
            <person name="Wise A.G."/>
            <person name="Maes R.K."/>
        </authorList>
    </citation>
    <scope>NUCLEOTIDE SEQUENCE [LARGE SCALE GENOMIC DNA]</scope>
    <source>
        <strain evidence="3">C-27</strain>
    </source>
</reference>
<keyword evidence="3" id="KW-0418">Kinase</keyword>
<dbReference type="SUPFAM" id="SSF56112">
    <property type="entry name" value="Protein kinase-like (PK-like)"/>
    <property type="match status" value="1"/>
</dbReference>
<dbReference type="PANTHER" id="PTHR24361">
    <property type="entry name" value="MITOGEN-ACTIVATED KINASE KINASE KINASE"/>
    <property type="match status" value="1"/>
</dbReference>
<keyword evidence="3" id="KW-0723">Serine/threonine-protein kinase</keyword>
<evidence type="ECO:0000313" key="5">
    <source>
        <dbReference type="Proteomes" id="UP000149016"/>
    </source>
</evidence>
<dbReference type="Gene3D" id="1.10.510.10">
    <property type="entry name" value="Transferase(Phosphotransferase) domain 1"/>
    <property type="match status" value="1"/>
</dbReference>
<evidence type="ECO:0000313" key="4">
    <source>
        <dbReference type="EMBL" id="AVR53424.1"/>
    </source>
</evidence>
<dbReference type="InterPro" id="IPR053235">
    <property type="entry name" value="Ser_Thr_kinase"/>
</dbReference>
<dbReference type="RefSeq" id="YP_003331587.1">
    <property type="nucleotide sequence ID" value="NC_013590.2"/>
</dbReference>
<dbReference type="KEGG" id="vg:8658595"/>
<proteinExistence type="evidence at transcript level"/>
<feature type="domain" description="Protein kinase" evidence="2">
    <location>
        <begin position="64"/>
        <end position="348"/>
    </location>
</feature>
<dbReference type="Pfam" id="PF00069">
    <property type="entry name" value="Pkinase"/>
    <property type="match status" value="1"/>
</dbReference>
<reference evidence="4" key="3">
    <citation type="submission" date="2018-03" db="EMBL/GenBank/DDBJ databases">
        <title>Feline Herpesvirus 1 isolate HR-1.</title>
        <authorList>
            <person name="Tian J."/>
            <person name="Liu Y."/>
            <person name="Liu X."/>
            <person name="Sun X."/>
            <person name="Zhang J."/>
            <person name="Qu L."/>
        </authorList>
    </citation>
    <scope>NUCLEOTIDE SEQUENCE</scope>
    <source>
        <strain evidence="4">HR-1</strain>
    </source>
</reference>
<dbReference type="PANTHER" id="PTHR24361:SF613">
    <property type="entry name" value="NUCLEAR RECEPTOR-BINDING PROTEIN-RELATED"/>
    <property type="match status" value="1"/>
</dbReference>
<organism evidence="3 5">
    <name type="scientific">Feline herpesvirus 1</name>
    <name type="common">FeHV-1</name>
    <name type="synonym">Feline viral rhinotracheitis virus</name>
    <dbReference type="NCBI Taxonomy" id="10334"/>
    <lineage>
        <taxon>Viruses</taxon>
        <taxon>Duplodnaviria</taxon>
        <taxon>Heunggongvirae</taxon>
        <taxon>Peploviricota</taxon>
        <taxon>Herviviricetes</taxon>
        <taxon>Herpesvirales</taxon>
        <taxon>Orthoherpesviridae</taxon>
        <taxon>Alphaherpesvirinae</taxon>
        <taxon>Varicellovirus</taxon>
        <taxon>Varicellovirus felidalpha1</taxon>
    </lineage>
</organism>
<accession>Q86787</accession>
<sequence length="351" mass="39297">MEDVSVTPNEAPRGMLDDDLYSDISDGDFEDICDDTDTETSDSDDESLKPTKQEALEAVHALNYTIVKTLTPGSEGRVFVAKPPGSETPVVLKIGMKGATLIEALLLQNINHESIIKLLDTLFYKELTCIVLPRYKSDLYTYLSNNMRPLSLASAFTIQKQILKGLNYLHQHKIIHRDIKIENILIDDESSVCIGDLGAAQFPVNAPDFLGVAGTVETNSPEVLAKDAYNSKADIWSAGIILFEMIAYPHSIFDDEDSSDSSRSSRNHLRKVITTLKVHPEEFPGDPTSKLTIDFIHYASCVRQPYTRYDCMSKYDLPLDGEFVVHKMLTFDAKFRPSAAEILNYPMFRDT</sequence>
<dbReference type="InterPro" id="IPR011009">
    <property type="entry name" value="Kinase-like_dom_sf"/>
</dbReference>
<feature type="region of interest" description="Disordered" evidence="1">
    <location>
        <begin position="1"/>
        <end position="49"/>
    </location>
</feature>
<protein>
    <submittedName>
        <fullName evidence="3">Serine/threonine protein kinase US3</fullName>
    </submittedName>
</protein>
<dbReference type="CDD" id="cd00180">
    <property type="entry name" value="PKc"/>
    <property type="match status" value="1"/>
</dbReference>
<dbReference type="GO" id="GO:0004674">
    <property type="term" value="F:protein serine/threonine kinase activity"/>
    <property type="evidence" value="ECO:0007669"/>
    <property type="project" value="UniProtKB-KW"/>
</dbReference>
<evidence type="ECO:0000313" key="3">
    <source>
        <dbReference type="EMBL" id="AAB30978.2"/>
    </source>
</evidence>
<gene>
    <name evidence="3" type="primary">US3</name>
</gene>
<dbReference type="EMBL" id="FJ478159">
    <property type="protein sequence ID" value="AAB30978.2"/>
    <property type="molecule type" value="Genomic_DNA"/>
</dbReference>
<dbReference type="Proteomes" id="UP000149016">
    <property type="component" value="Segment"/>
</dbReference>
<evidence type="ECO:0000259" key="2">
    <source>
        <dbReference type="PROSITE" id="PS50011"/>
    </source>
</evidence>
<reference evidence="3" key="1">
    <citation type="submission" date="2009-12" db="EMBL/GenBank/DDBJ databases">
        <authorList>
            <person name="Tai S.-H."/>
            <person name="Niikura M."/>
            <person name="Cheng H.H."/>
            <person name="Kruger J.M."/>
            <person name="Wise A.G."/>
            <person name="Maes R.K."/>
        </authorList>
    </citation>
    <scope>NUCLEOTIDE SEQUENCE</scope>
    <source>
        <strain evidence="3">C-27</strain>
    </source>
</reference>
<organismHost>
    <name type="scientific">Felidae</name>
    <name type="common">cat family</name>
    <dbReference type="NCBI Taxonomy" id="9681"/>
</organismHost>
<dbReference type="PROSITE" id="PS50011">
    <property type="entry name" value="PROTEIN_KINASE_DOM"/>
    <property type="match status" value="1"/>
</dbReference>
<dbReference type="GeneID" id="8658595"/>
<dbReference type="InterPro" id="IPR000719">
    <property type="entry name" value="Prot_kinase_dom"/>
</dbReference>
<dbReference type="InterPro" id="IPR008271">
    <property type="entry name" value="Ser/Thr_kinase_AS"/>
</dbReference>
<dbReference type="PROSITE" id="PS00108">
    <property type="entry name" value="PROTEIN_KINASE_ST"/>
    <property type="match status" value="1"/>
</dbReference>
<keyword evidence="3" id="KW-0808">Transferase</keyword>